<proteinExistence type="predicted"/>
<evidence type="ECO:0000256" key="1">
    <source>
        <dbReference type="ARBA" id="ARBA00022857"/>
    </source>
</evidence>
<keyword evidence="1" id="KW-0521">NADP</keyword>
<evidence type="ECO:0000313" key="3">
    <source>
        <dbReference type="EMBL" id="MDN3690258.1"/>
    </source>
</evidence>
<dbReference type="PANTHER" id="PTHR43120">
    <property type="entry name" value="GLUTAMYL-TRNA REDUCTASE 1, CHLOROPLASTIC"/>
    <property type="match status" value="1"/>
</dbReference>
<dbReference type="InterPro" id="IPR006151">
    <property type="entry name" value="Shikm_DH/Glu-tRNA_Rdtase"/>
</dbReference>
<reference evidence="4" key="1">
    <citation type="journal article" date="2019" name="Int. J. Syst. Evol. Microbiol.">
        <title>The Global Catalogue of Microorganisms (GCM) 10K type strain sequencing project: providing services to taxonomists for standard genome sequencing and annotation.</title>
        <authorList>
            <consortium name="The Broad Institute Genomics Platform"/>
            <consortium name="The Broad Institute Genome Sequencing Center for Infectious Disease"/>
            <person name="Wu L."/>
            <person name="Ma J."/>
        </authorList>
    </citation>
    <scope>NUCLEOTIDE SEQUENCE [LARGE SCALE GENOMIC DNA]</scope>
    <source>
        <strain evidence="4">CECT 7706</strain>
    </source>
</reference>
<name>A0ABT8CEP7_9BACT</name>
<dbReference type="EMBL" id="JAUFQS010000047">
    <property type="protein sequence ID" value="MDN3690258.1"/>
    <property type="molecule type" value="Genomic_DNA"/>
</dbReference>
<comment type="caution">
    <text evidence="3">The sequence shown here is derived from an EMBL/GenBank/DDBJ whole genome shotgun (WGS) entry which is preliminary data.</text>
</comment>
<dbReference type="RefSeq" id="WP_163383240.1">
    <property type="nucleotide sequence ID" value="NZ_JAUFQS010000047.1"/>
</dbReference>
<dbReference type="Proteomes" id="UP001236663">
    <property type="component" value="Unassembled WGS sequence"/>
</dbReference>
<sequence>MGQFRLLSFSTGLQKDQESGFQLTPEEIRGLLQQMKQWPELGEALVLSNPERTEILYFSSNSQEDEIYQAIRKIKLGDHLPEKTFFQQNCNEECGFSHLTELCFGVQATTYGSVPLYAAFMDALELSVQAGMAGPLLSEWRDYLKSTNHFLIGEVSYQAPNFSISFTVSDMVSELVKKIKQPKIAIIGFNALGKKVFQKLKSKGFENIVIVEKNIQSFAALDTKELNQFIYEPIEQVGNVIQENDILISTLEEGEDVSITDYTHTNFSSMKVLIDLAVKSNKFDLLKTHSHLIFFELSDIYQVIQGKMEINKRWLKKAKPLLAQRNKHFFQVLDKKKGEDLLETAKQLLIEIGEADTGIPKMITIEKPLVKRETISHASFAGILAKSLKKIQKGTTYKDLVSYDRLVNEFFLRN</sequence>
<evidence type="ECO:0000313" key="4">
    <source>
        <dbReference type="Proteomes" id="UP001236663"/>
    </source>
</evidence>
<dbReference type="InterPro" id="IPR036343">
    <property type="entry name" value="GluRdtase_N_sf"/>
</dbReference>
<dbReference type="SUPFAM" id="SSF51735">
    <property type="entry name" value="NAD(P)-binding Rossmann-fold domains"/>
    <property type="match status" value="1"/>
</dbReference>
<evidence type="ECO:0000259" key="2">
    <source>
        <dbReference type="Pfam" id="PF01488"/>
    </source>
</evidence>
<dbReference type="Pfam" id="PF01488">
    <property type="entry name" value="Shikimate_DH"/>
    <property type="match status" value="1"/>
</dbReference>
<organism evidence="3 4">
    <name type="scientific">Cyclobacterium jeungdonense</name>
    <dbReference type="NCBI Taxonomy" id="708087"/>
    <lineage>
        <taxon>Bacteria</taxon>
        <taxon>Pseudomonadati</taxon>
        <taxon>Bacteroidota</taxon>
        <taxon>Cytophagia</taxon>
        <taxon>Cytophagales</taxon>
        <taxon>Cyclobacteriaceae</taxon>
        <taxon>Cyclobacterium</taxon>
    </lineage>
</organism>
<keyword evidence="4" id="KW-1185">Reference proteome</keyword>
<dbReference type="InterPro" id="IPR036291">
    <property type="entry name" value="NAD(P)-bd_dom_sf"/>
</dbReference>
<accession>A0ABT8CEP7</accession>
<feature type="domain" description="Quinate/shikimate 5-dehydrogenase/glutamyl-tRNA reductase" evidence="2">
    <location>
        <begin position="173"/>
        <end position="302"/>
    </location>
</feature>
<dbReference type="Gene3D" id="3.30.460.30">
    <property type="entry name" value="Glutamyl-tRNA reductase, N-terminal domain"/>
    <property type="match status" value="1"/>
</dbReference>
<gene>
    <name evidence="3" type="ORF">QWZ15_20720</name>
</gene>
<dbReference type="PANTHER" id="PTHR43120:SF1">
    <property type="entry name" value="GLUTAMYL-TRNA REDUCTASE 1, CHLOROPLASTIC"/>
    <property type="match status" value="1"/>
</dbReference>
<protein>
    <recommendedName>
        <fullName evidence="2">Quinate/shikimate 5-dehydrogenase/glutamyl-tRNA reductase domain-containing protein</fullName>
    </recommendedName>
</protein>
<dbReference type="Gene3D" id="3.40.50.720">
    <property type="entry name" value="NAD(P)-binding Rossmann-like Domain"/>
    <property type="match status" value="1"/>
</dbReference>